<protein>
    <recommendedName>
        <fullName evidence="12 13">DNA primase</fullName>
        <ecNumber evidence="12">2.7.7.101</ecNumber>
    </recommendedName>
</protein>
<dbReference type="Gene3D" id="3.40.1360.10">
    <property type="match status" value="1"/>
</dbReference>
<dbReference type="InterPro" id="IPR002694">
    <property type="entry name" value="Znf_CHC2"/>
</dbReference>
<dbReference type="GO" id="GO:0006269">
    <property type="term" value="P:DNA replication, synthesis of primer"/>
    <property type="evidence" value="ECO:0007669"/>
    <property type="project" value="UniProtKB-UniRule"/>
</dbReference>
<dbReference type="GO" id="GO:0005737">
    <property type="term" value="C:cytoplasm"/>
    <property type="evidence" value="ECO:0007669"/>
    <property type="project" value="TreeGrafter"/>
</dbReference>
<evidence type="ECO:0000256" key="8">
    <source>
        <dbReference type="ARBA" id="ARBA00022833"/>
    </source>
</evidence>
<dbReference type="SMART" id="SM00493">
    <property type="entry name" value="TOPRIM"/>
    <property type="match status" value="1"/>
</dbReference>
<dbReference type="GO" id="GO:0008270">
    <property type="term" value="F:zinc ion binding"/>
    <property type="evidence" value="ECO:0007669"/>
    <property type="project" value="UniProtKB-KW"/>
</dbReference>
<keyword evidence="3 12" id="KW-0808">Transferase</keyword>
<feature type="domain" description="Toprim" evidence="14">
    <location>
        <begin position="259"/>
        <end position="340"/>
    </location>
</feature>
<comment type="similarity">
    <text evidence="12 13">Belongs to the DnaG primase family.</text>
</comment>
<evidence type="ECO:0000256" key="2">
    <source>
        <dbReference type="ARBA" id="ARBA00022515"/>
    </source>
</evidence>
<sequence length="655" mass="75720">MISQETIDEVFSVSNIEEVISDFITLKKSGQNYKGLSPFSNEKTPSFVVSPSKQIFKCFSSNKGGNVISFLMEHEHFTYPEAIKYLAKKYGIEVKETQRTEKEIIEKDEMESMFSVSEFAQSFFEDSLHNTTEGENTGLTYLEKRGFSIDIIKKFHLGYSPNQWDYFTKTALKKGFNISFLEKTGLTIVKEEMKIDRFKGRVIFPIHSMSGRVMGFGGRDLTDNKNTAKYLNSIDSLIYKKHKILYGLYHAKKHISKEDNCLLVEGYTDVISLYQRGIKNVVSSSGTALSEEQIILIKRLTNNITIVYDGDEAGIRASFKGMDIMLEQGIDVQAVILPEGEDPDSYSRKQETDAVINYLKTQSTDFITFKINTLAREDLENPIKKSQLVKDIVLSISKIPDSIKREIYIKECSKLMNISENNLFKEEAQLLYQENEKSEKRQEKEAFRLIEKTQDRDDCSIKHRAIKDIERNIIKLLLLNGNEEILVDDIIEFKDDKGELKTEIKTYKSTVAQEICYRINEDELEFFDERFRKIFVEVCNLLDQNKEINSEYFCNSSDREISEVTANVLITKYSPSPQWEEKNIFSSRKQNISSTVMEMILKYKSARLSDIIAEEKKRLSEEEDQDFKSKIIHSITKLIVLQKKINSELGRIINI</sequence>
<dbReference type="InterPro" id="IPR037068">
    <property type="entry name" value="DNA_primase_core_N_sf"/>
</dbReference>
<dbReference type="RefSeq" id="WP_096686236.1">
    <property type="nucleotide sequence ID" value="NZ_AP014564.1"/>
</dbReference>
<dbReference type="Pfam" id="PF08275">
    <property type="entry name" value="DNAG_N"/>
    <property type="match status" value="1"/>
</dbReference>
<dbReference type="PROSITE" id="PS50880">
    <property type="entry name" value="TOPRIM"/>
    <property type="match status" value="1"/>
</dbReference>
<evidence type="ECO:0000259" key="14">
    <source>
        <dbReference type="PROSITE" id="PS50880"/>
    </source>
</evidence>
<comment type="caution">
    <text evidence="12">Lacks conserved residue(s) required for the propagation of feature annotation.</text>
</comment>
<dbReference type="AlphaFoldDB" id="A0A1J1E1R3"/>
<dbReference type="GO" id="GO:0003899">
    <property type="term" value="F:DNA-directed RNA polymerase activity"/>
    <property type="evidence" value="ECO:0007669"/>
    <property type="project" value="UniProtKB-UniRule"/>
</dbReference>
<evidence type="ECO:0000256" key="13">
    <source>
        <dbReference type="PIRNR" id="PIRNR002811"/>
    </source>
</evidence>
<evidence type="ECO:0000256" key="4">
    <source>
        <dbReference type="ARBA" id="ARBA00022695"/>
    </source>
</evidence>
<dbReference type="InterPro" id="IPR034151">
    <property type="entry name" value="TOPRIM_DnaG_bac"/>
</dbReference>
<keyword evidence="5 12" id="KW-0235">DNA replication</keyword>
<evidence type="ECO:0000256" key="11">
    <source>
        <dbReference type="ARBA" id="ARBA00023163"/>
    </source>
</evidence>
<evidence type="ECO:0000256" key="9">
    <source>
        <dbReference type="ARBA" id="ARBA00022842"/>
    </source>
</evidence>
<evidence type="ECO:0000313" key="15">
    <source>
        <dbReference type="EMBL" id="BAV94893.1"/>
    </source>
</evidence>
<keyword evidence="8 13" id="KW-0862">Zinc</keyword>
<dbReference type="InterPro" id="IPR036977">
    <property type="entry name" value="DNA_primase_Znf_CHC2"/>
</dbReference>
<dbReference type="Pfam" id="PF10410">
    <property type="entry name" value="DnaB_bind"/>
    <property type="match status" value="1"/>
</dbReference>
<evidence type="ECO:0000256" key="7">
    <source>
        <dbReference type="ARBA" id="ARBA00022771"/>
    </source>
</evidence>
<keyword evidence="7" id="KW-0863">Zinc-finger</keyword>
<comment type="cofactor">
    <cofactor evidence="13">
        <name>Zn(2+)</name>
        <dbReference type="ChEBI" id="CHEBI:29105"/>
    </cofactor>
    <text evidence="13">Binds 1 zinc ion per monomer.</text>
</comment>
<dbReference type="HAMAP" id="MF_00974">
    <property type="entry name" value="DNA_primase_DnaG"/>
    <property type="match status" value="1"/>
</dbReference>
<dbReference type="EC" id="2.7.7.101" evidence="12"/>
<comment type="subunit">
    <text evidence="12">Monomer. Interacts with DnaB.</text>
</comment>
<evidence type="ECO:0000256" key="5">
    <source>
        <dbReference type="ARBA" id="ARBA00022705"/>
    </source>
</evidence>
<evidence type="ECO:0000256" key="10">
    <source>
        <dbReference type="ARBA" id="ARBA00023125"/>
    </source>
</evidence>
<evidence type="ECO:0000256" key="3">
    <source>
        <dbReference type="ARBA" id="ARBA00022679"/>
    </source>
</evidence>
<dbReference type="KEGG" id="ise:JBKA6_0880"/>
<dbReference type="SUPFAM" id="SSF57783">
    <property type="entry name" value="Zinc beta-ribbon"/>
    <property type="match status" value="1"/>
</dbReference>
<accession>A0A1J1E1R3</accession>
<keyword evidence="11 12" id="KW-0804">Transcription</keyword>
<evidence type="ECO:0000313" key="16">
    <source>
        <dbReference type="Proteomes" id="UP000243197"/>
    </source>
</evidence>
<dbReference type="Gene3D" id="3.90.580.10">
    <property type="entry name" value="Zinc finger, CHC2-type domain"/>
    <property type="match status" value="1"/>
</dbReference>
<dbReference type="EMBL" id="AP014564">
    <property type="protein sequence ID" value="BAV94893.1"/>
    <property type="molecule type" value="Genomic_DNA"/>
</dbReference>
<dbReference type="InterPro" id="IPR030846">
    <property type="entry name" value="DnaG_bac"/>
</dbReference>
<keyword evidence="2 12" id="KW-0639">Primosome</keyword>
<dbReference type="InterPro" id="IPR006295">
    <property type="entry name" value="DNA_primase_DnaG"/>
</dbReference>
<dbReference type="PANTHER" id="PTHR30313">
    <property type="entry name" value="DNA PRIMASE"/>
    <property type="match status" value="1"/>
</dbReference>
<keyword evidence="4 12" id="KW-0548">Nucleotidyltransferase</keyword>
<dbReference type="PIRSF" id="PIRSF002811">
    <property type="entry name" value="DnaG"/>
    <property type="match status" value="1"/>
</dbReference>
<proteinExistence type="inferred from homology"/>
<name>A0A1J1E1R3_9FLAO</name>
<keyword evidence="1 12" id="KW-0240">DNA-directed RNA polymerase</keyword>
<dbReference type="GO" id="GO:0003677">
    <property type="term" value="F:DNA binding"/>
    <property type="evidence" value="ECO:0007669"/>
    <property type="project" value="UniProtKB-KW"/>
</dbReference>
<dbReference type="Gene3D" id="3.90.980.10">
    <property type="entry name" value="DNA primase, catalytic core, N-terminal domain"/>
    <property type="match status" value="1"/>
</dbReference>
<dbReference type="GO" id="GO:0000428">
    <property type="term" value="C:DNA-directed RNA polymerase complex"/>
    <property type="evidence" value="ECO:0007669"/>
    <property type="project" value="UniProtKB-KW"/>
</dbReference>
<evidence type="ECO:0000256" key="12">
    <source>
        <dbReference type="HAMAP-Rule" id="MF_00974"/>
    </source>
</evidence>
<dbReference type="SUPFAM" id="SSF56731">
    <property type="entry name" value="DNA primase core"/>
    <property type="match status" value="1"/>
</dbReference>
<dbReference type="PANTHER" id="PTHR30313:SF2">
    <property type="entry name" value="DNA PRIMASE"/>
    <property type="match status" value="1"/>
</dbReference>
<dbReference type="OrthoDB" id="9803773at2"/>
<reference evidence="15 16" key="1">
    <citation type="submission" date="2014-03" db="EMBL/GenBank/DDBJ databases">
        <title>complete genome sequence of Flavobacteriaceae bacterium JBKA-6.</title>
        <authorList>
            <person name="Takano T."/>
            <person name="Nakamura Y."/>
            <person name="Takuma S."/>
            <person name="Yasuike M."/>
            <person name="Matsuyama T."/>
            <person name="Sakai T."/>
            <person name="Fujiwara A."/>
            <person name="Kimoto K."/>
            <person name="Fukuda Y."/>
            <person name="Kondo H."/>
            <person name="Hirono I."/>
            <person name="Nakayasu C."/>
        </authorList>
    </citation>
    <scope>NUCLEOTIDE SEQUENCE [LARGE SCALE GENOMIC DNA]</scope>
    <source>
        <strain evidence="15 16">JBKA-6</strain>
    </source>
</reference>
<dbReference type="Proteomes" id="UP000243197">
    <property type="component" value="Chromosome"/>
</dbReference>
<dbReference type="CDD" id="cd03364">
    <property type="entry name" value="TOPRIM_DnaG_primases"/>
    <property type="match status" value="1"/>
</dbReference>
<comment type="catalytic activity">
    <reaction evidence="12">
        <text>ssDNA + n NTP = ssDNA/pppN(pN)n-1 hybrid + (n-1) diphosphate.</text>
        <dbReference type="EC" id="2.7.7.101"/>
    </reaction>
</comment>
<dbReference type="InterPro" id="IPR050219">
    <property type="entry name" value="DnaG_primase"/>
</dbReference>
<dbReference type="FunFam" id="3.90.580.10:FF:000001">
    <property type="entry name" value="DNA primase"/>
    <property type="match status" value="1"/>
</dbReference>
<dbReference type="InterPro" id="IPR019475">
    <property type="entry name" value="DNA_primase_DnaB-bd"/>
</dbReference>
<dbReference type="InterPro" id="IPR013264">
    <property type="entry name" value="DNAG_N"/>
</dbReference>
<keyword evidence="16" id="KW-1185">Reference proteome</keyword>
<comment type="function">
    <text evidence="12 13">RNA polymerase that catalyzes the synthesis of short RNA molecules used as primers for DNA polymerase during DNA replication.</text>
</comment>
<dbReference type="InterPro" id="IPR006171">
    <property type="entry name" value="TOPRIM_dom"/>
</dbReference>
<dbReference type="Pfam" id="PF01807">
    <property type="entry name" value="Zn_ribbon_DnaG"/>
    <property type="match status" value="1"/>
</dbReference>
<dbReference type="GO" id="GO:1990077">
    <property type="term" value="C:primosome complex"/>
    <property type="evidence" value="ECO:0007669"/>
    <property type="project" value="UniProtKB-KW"/>
</dbReference>
<dbReference type="SMART" id="SM00400">
    <property type="entry name" value="ZnF_CHCC"/>
    <property type="match status" value="1"/>
</dbReference>
<gene>
    <name evidence="12" type="primary">dnaG</name>
    <name evidence="15" type="ORF">JBKA6_0880</name>
</gene>
<keyword evidence="9" id="KW-0460">Magnesium</keyword>
<keyword evidence="10 12" id="KW-0238">DNA-binding</keyword>
<evidence type="ECO:0000256" key="6">
    <source>
        <dbReference type="ARBA" id="ARBA00022723"/>
    </source>
</evidence>
<evidence type="ECO:0000256" key="1">
    <source>
        <dbReference type="ARBA" id="ARBA00022478"/>
    </source>
</evidence>
<dbReference type="NCBIfam" id="TIGR01391">
    <property type="entry name" value="dnaG"/>
    <property type="match status" value="1"/>
</dbReference>
<dbReference type="Pfam" id="PF13155">
    <property type="entry name" value="Toprim_2"/>
    <property type="match status" value="1"/>
</dbReference>
<organism evidence="15 16">
    <name type="scientific">Ichthyobacterium seriolicida</name>
    <dbReference type="NCBI Taxonomy" id="242600"/>
    <lineage>
        <taxon>Bacteria</taxon>
        <taxon>Pseudomonadati</taxon>
        <taxon>Bacteroidota</taxon>
        <taxon>Flavobacteriia</taxon>
        <taxon>Flavobacteriales</taxon>
        <taxon>Ichthyobacteriaceae</taxon>
        <taxon>Ichthyobacterium</taxon>
    </lineage>
</organism>
<keyword evidence="6 13" id="KW-0479">Metal-binding</keyword>